<gene>
    <name evidence="1" type="ORF">LPJ66_012059</name>
</gene>
<keyword evidence="2" id="KW-1185">Reference proteome</keyword>
<evidence type="ECO:0000313" key="1">
    <source>
        <dbReference type="EMBL" id="KAJ1877651.1"/>
    </source>
</evidence>
<evidence type="ECO:0000313" key="2">
    <source>
        <dbReference type="Proteomes" id="UP001150581"/>
    </source>
</evidence>
<feature type="non-terminal residue" evidence="1">
    <location>
        <position position="1"/>
    </location>
</feature>
<comment type="caution">
    <text evidence="1">The sequence shown here is derived from an EMBL/GenBank/DDBJ whole genome shotgun (WGS) entry which is preliminary data.</text>
</comment>
<name>A0ACC1HXE3_9FUNG</name>
<dbReference type="Proteomes" id="UP001150581">
    <property type="component" value="Unassembled WGS sequence"/>
</dbReference>
<proteinExistence type="predicted"/>
<dbReference type="EMBL" id="JANBPG010004119">
    <property type="protein sequence ID" value="KAJ1877651.1"/>
    <property type="molecule type" value="Genomic_DNA"/>
</dbReference>
<protein>
    <submittedName>
        <fullName evidence="1">Uncharacterized protein</fullName>
    </submittedName>
</protein>
<organism evidence="1 2">
    <name type="scientific">Kickxella alabastrina</name>
    <dbReference type="NCBI Taxonomy" id="61397"/>
    <lineage>
        <taxon>Eukaryota</taxon>
        <taxon>Fungi</taxon>
        <taxon>Fungi incertae sedis</taxon>
        <taxon>Zoopagomycota</taxon>
        <taxon>Kickxellomycotina</taxon>
        <taxon>Kickxellomycetes</taxon>
        <taxon>Kickxellales</taxon>
        <taxon>Kickxellaceae</taxon>
        <taxon>Kickxella</taxon>
    </lineage>
</organism>
<feature type="non-terminal residue" evidence="1">
    <location>
        <position position="141"/>
    </location>
</feature>
<sequence>RHFRLRGSCGARHDITAARPPGFAPPAQLLRRFQQRQHAAALAGLRKGRRAVQPSRGLWHARRQPVFRLVVRNGADHRSYGRNILPSCGRPLPLPQRKLSARAVTRPPAGDSQRAQRHNDGPGPGVRPNKVAARKEKGRDI</sequence>
<accession>A0ACC1HXE3</accession>
<reference evidence="1" key="1">
    <citation type="submission" date="2022-07" db="EMBL/GenBank/DDBJ databases">
        <title>Phylogenomic reconstructions and comparative analyses of Kickxellomycotina fungi.</title>
        <authorList>
            <person name="Reynolds N.K."/>
            <person name="Stajich J.E."/>
            <person name="Barry K."/>
            <person name="Grigoriev I.V."/>
            <person name="Crous P."/>
            <person name="Smith M.E."/>
        </authorList>
    </citation>
    <scope>NUCLEOTIDE SEQUENCE</scope>
    <source>
        <strain evidence="1">Benny 63K</strain>
    </source>
</reference>